<keyword evidence="1" id="KW-0472">Membrane</keyword>
<sequence>MQLGGTSGTIYRVSEWLMRLAFLNVLWFVFTLIGLGLFGFYPALIAACRMLGEWKCGRNPRYLKTFVSVYKQVFLRANSVALPALFVTGVILFNLLIIQNFDGFIYYFFAISTFLMLLFLWCWLAVLAVVIGSSEARLTFGRKELKEAMVQMLHAPLKLAALAFTLIVVYLTILYIPGIVPFYSVSILAWAAVSLFSKA</sequence>
<keyword evidence="1" id="KW-1133">Transmembrane helix</keyword>
<evidence type="ECO:0008006" key="4">
    <source>
        <dbReference type="Google" id="ProtNLM"/>
    </source>
</evidence>
<dbReference type="AlphaFoldDB" id="A0A2W0HCP0"/>
<feature type="transmembrane region" description="Helical" evidence="1">
    <location>
        <begin position="25"/>
        <end position="52"/>
    </location>
</feature>
<accession>A0A2W0HCP0</accession>
<evidence type="ECO:0000313" key="2">
    <source>
        <dbReference type="EMBL" id="PYZ98957.1"/>
    </source>
</evidence>
<dbReference type="RefSeq" id="WP_110519281.1">
    <property type="nucleotide sequence ID" value="NZ_PDOF01000001.1"/>
</dbReference>
<comment type="caution">
    <text evidence="2">The sequence shown here is derived from an EMBL/GenBank/DDBJ whole genome shotgun (WGS) entry which is preliminary data.</text>
</comment>
<feature type="transmembrane region" description="Helical" evidence="1">
    <location>
        <begin position="152"/>
        <end position="173"/>
    </location>
</feature>
<name>A0A2W0HCP0_9BACI</name>
<evidence type="ECO:0000256" key="1">
    <source>
        <dbReference type="SAM" id="Phobius"/>
    </source>
</evidence>
<keyword evidence="3" id="KW-1185">Reference proteome</keyword>
<proteinExistence type="predicted"/>
<dbReference type="InterPro" id="IPR006938">
    <property type="entry name" value="DUF624"/>
</dbReference>
<dbReference type="OrthoDB" id="2182676at2"/>
<reference evidence="2 3" key="1">
    <citation type="submission" date="2017-10" db="EMBL/GenBank/DDBJ databases">
        <title>Bacillus sp. nov., a halophilic bacterium isolated from a Yangshapao Lake.</title>
        <authorList>
            <person name="Wang H."/>
        </authorList>
    </citation>
    <scope>NUCLEOTIDE SEQUENCE [LARGE SCALE GENOMIC DNA]</scope>
    <source>
        <strain evidence="2 3">YSP-3</strain>
    </source>
</reference>
<feature type="transmembrane region" description="Helical" evidence="1">
    <location>
        <begin position="104"/>
        <end position="131"/>
    </location>
</feature>
<gene>
    <name evidence="2" type="ORF">CR205_10415</name>
</gene>
<protein>
    <recommendedName>
        <fullName evidence="4">DUF624 domain-containing protein</fullName>
    </recommendedName>
</protein>
<feature type="transmembrane region" description="Helical" evidence="1">
    <location>
        <begin position="179"/>
        <end position="197"/>
    </location>
</feature>
<feature type="transmembrane region" description="Helical" evidence="1">
    <location>
        <begin position="73"/>
        <end position="98"/>
    </location>
</feature>
<dbReference type="Pfam" id="PF04854">
    <property type="entry name" value="DUF624"/>
    <property type="match status" value="1"/>
</dbReference>
<dbReference type="EMBL" id="PDOF01000001">
    <property type="protein sequence ID" value="PYZ98957.1"/>
    <property type="molecule type" value="Genomic_DNA"/>
</dbReference>
<organism evidence="2 3">
    <name type="scientific">Alteribacter lacisalsi</name>
    <dbReference type="NCBI Taxonomy" id="2045244"/>
    <lineage>
        <taxon>Bacteria</taxon>
        <taxon>Bacillati</taxon>
        <taxon>Bacillota</taxon>
        <taxon>Bacilli</taxon>
        <taxon>Bacillales</taxon>
        <taxon>Bacillaceae</taxon>
        <taxon>Alteribacter</taxon>
    </lineage>
</organism>
<keyword evidence="1" id="KW-0812">Transmembrane</keyword>
<evidence type="ECO:0000313" key="3">
    <source>
        <dbReference type="Proteomes" id="UP000248066"/>
    </source>
</evidence>
<dbReference type="Proteomes" id="UP000248066">
    <property type="component" value="Unassembled WGS sequence"/>
</dbReference>